<keyword evidence="2" id="KW-0342">GTP-binding</keyword>
<evidence type="ECO:0000313" key="1">
    <source>
        <dbReference type="EMBL" id="OLS23013.1"/>
    </source>
</evidence>
<protein>
    <submittedName>
        <fullName evidence="1">Mutual gliding-motility protein MglA</fullName>
    </submittedName>
</protein>
<reference evidence="1" key="1">
    <citation type="journal article" date="2017" name="Nature">
        <title>Asgard archaea illuminate the origin of eukaryotic cellular complexity.</title>
        <authorList>
            <person name="Zaremba-Niedzwiedzka K."/>
            <person name="Caceres E.F."/>
            <person name="Saw J.H."/>
            <person name="Backstrom D."/>
            <person name="Juzokaite L."/>
            <person name="Vancaester E."/>
            <person name="Seitz K.W."/>
            <person name="Anantharaman K."/>
            <person name="Starnawski P."/>
            <person name="Kjeldsen K.U."/>
            <person name="Scott M.B."/>
            <person name="Nunoura T."/>
            <person name="Banfield J.F."/>
            <person name="Schramm A."/>
            <person name="Baker B.J."/>
            <person name="Spang A."/>
            <person name="Ettema T.J.G."/>
        </authorList>
    </citation>
    <scope>NUCLEOTIDE SEQUENCE</scope>
    <source>
        <strain evidence="1">LC_3</strain>
    </source>
</reference>
<feature type="binding site" evidence="3">
    <location>
        <position position="32"/>
    </location>
    <ligand>
        <name>GDP</name>
        <dbReference type="ChEBI" id="CHEBI:58189"/>
    </ligand>
</feature>
<feature type="binding site" evidence="3">
    <location>
        <position position="130"/>
    </location>
    <ligand>
        <name>GDP</name>
        <dbReference type="ChEBI" id="CHEBI:58189"/>
    </ligand>
</feature>
<feature type="binding site" evidence="2">
    <location>
        <position position="71"/>
    </location>
    <ligand>
        <name>GTP</name>
        <dbReference type="ChEBI" id="CHEBI:37565"/>
    </ligand>
</feature>
<sequence>MSFFKRLKDAITKKKTTVKVAWVGLDYAGKSTIIKRITQGVFSDDTKRTLGLNVDEFTSDNIKFVCWDIGGQQVFRDSLWDAYIAGSSGIIYVVDSAAPERFEEARTELWKWVIENSKVGDIPILILANKQDLPEARSAGEVARALDLHKVLKHSYAIVPCSAASGFNLEDALEWLRQRITEMI</sequence>
<feature type="binding site" evidence="3">
    <location>
        <position position="129"/>
    </location>
    <ligand>
        <name>GDP</name>
        <dbReference type="ChEBI" id="CHEBI:58189"/>
    </ligand>
</feature>
<dbReference type="PDB" id="8OUL">
    <property type="method" value="X-ray"/>
    <property type="resolution" value="3.10 A"/>
    <property type="chains" value="A/B/C=1-184"/>
</dbReference>
<evidence type="ECO:0007829" key="2">
    <source>
        <dbReference type="PDB" id="8OUK"/>
    </source>
</evidence>
<feature type="binding site" evidence="2">
    <location>
        <position position="31"/>
    </location>
    <ligand>
        <name>Mg(2+)</name>
        <dbReference type="ChEBI" id="CHEBI:18420"/>
        <label>1</label>
    </ligand>
</feature>
<feature type="binding site" evidence="2">
    <location>
        <position position="163"/>
    </location>
    <ligand>
        <name>GTP</name>
        <dbReference type="ChEBI" id="CHEBI:37565"/>
    </ligand>
</feature>
<feature type="binding site" evidence="3">
    <location>
        <position position="31"/>
    </location>
    <ligand>
        <name>Mg(2+)</name>
        <dbReference type="ChEBI" id="CHEBI:18420"/>
        <label>2</label>
    </ligand>
</feature>
<feature type="binding site" evidence="2">
    <location>
        <position position="49"/>
    </location>
    <ligand>
        <name>Mg(2+)</name>
        <dbReference type="ChEBI" id="CHEBI:18420"/>
        <label>1</label>
    </ligand>
</feature>
<feature type="binding site" evidence="3">
    <location>
        <position position="29"/>
    </location>
    <ligand>
        <name>GDP</name>
        <dbReference type="ChEBI" id="CHEBI:58189"/>
    </ligand>
</feature>
<feature type="binding site" evidence="3">
    <location>
        <position position="68"/>
    </location>
    <ligand>
        <name>Mg(2+)</name>
        <dbReference type="ChEBI" id="CHEBI:18420"/>
        <label>2</label>
    </ligand>
</feature>
<feature type="binding site" evidence="3">
    <location>
        <position position="31"/>
    </location>
    <ligand>
        <name>GDP</name>
        <dbReference type="ChEBI" id="CHEBI:58189"/>
    </ligand>
</feature>
<feature type="binding site" evidence="2">
    <location>
        <position position="32"/>
    </location>
    <ligand>
        <name>GTP</name>
        <dbReference type="ChEBI" id="CHEBI:37565"/>
    </ligand>
</feature>
<feature type="binding site" evidence="3">
    <location>
        <position position="30"/>
    </location>
    <ligand>
        <name>GDP</name>
        <dbReference type="ChEBI" id="CHEBI:58189"/>
    </ligand>
</feature>
<feature type="binding site" evidence="2">
    <location>
        <position position="29"/>
    </location>
    <ligand>
        <name>GTP</name>
        <dbReference type="ChEBI" id="CHEBI:37565"/>
    </ligand>
</feature>
<evidence type="ECO:0007829" key="3">
    <source>
        <dbReference type="PDB" id="8OUL"/>
    </source>
</evidence>
<feature type="binding site" evidence="2">
    <location>
        <position position="130"/>
    </location>
    <ligand>
        <name>GTP</name>
        <dbReference type="ChEBI" id="CHEBI:37565"/>
    </ligand>
</feature>
<feature type="binding site" evidence="3">
    <location>
        <position position="163"/>
    </location>
    <ligand>
        <name>GDP</name>
        <dbReference type="ChEBI" id="CHEBI:58189"/>
    </ligand>
</feature>
<accession>A0A1Q9NLL0</accession>
<keyword evidence="2 3" id="KW-0479">Metal-binding</keyword>
<organism evidence="1">
    <name type="scientific">Candidatus Heimdallarchaeota archaeon LC_3</name>
    <dbReference type="NCBI Taxonomy" id="1841598"/>
    <lineage>
        <taxon>Archaea</taxon>
        <taxon>Promethearchaeati</taxon>
        <taxon>Candidatus Heimdallarchaeota</taxon>
    </lineage>
</organism>
<feature type="binding site" evidence="3">
    <location>
        <position position="132"/>
    </location>
    <ligand>
        <name>GDP</name>
        <dbReference type="ChEBI" id="CHEBI:58189"/>
    </ligand>
</feature>
<feature type="binding site" evidence="2">
    <location>
        <position position="49"/>
    </location>
    <ligand>
        <name>GTP</name>
        <dbReference type="ChEBI" id="CHEBI:37565"/>
    </ligand>
</feature>
<feature type="binding site" evidence="3">
    <location>
        <position position="164"/>
    </location>
    <ligand>
        <name>GDP</name>
        <dbReference type="ChEBI" id="CHEBI:58189"/>
    </ligand>
</feature>
<dbReference type="PDB" id="8OUK">
    <property type="method" value="X-ray"/>
    <property type="resolution" value="1.80 A"/>
    <property type="chains" value="A=15-184"/>
</dbReference>
<feature type="binding site" evidence="2">
    <location>
        <position position="164"/>
    </location>
    <ligand>
        <name>GTP</name>
        <dbReference type="ChEBI" id="CHEBI:37565"/>
    </ligand>
</feature>
<feature type="binding site" evidence="2">
    <location>
        <position position="30"/>
    </location>
    <ligand>
        <name>GTP</name>
        <dbReference type="ChEBI" id="CHEBI:37565"/>
    </ligand>
</feature>
<feature type="binding site" evidence="2">
    <location>
        <position position="44"/>
    </location>
    <ligand>
        <name>GTP</name>
        <dbReference type="ChEBI" id="CHEBI:37565"/>
    </ligand>
</feature>
<feature type="binding site" evidence="2">
    <location>
        <position position="43"/>
    </location>
    <ligand>
        <name>GTP</name>
        <dbReference type="ChEBI" id="CHEBI:37565"/>
    </ligand>
</feature>
<feature type="binding site" evidence="2">
    <location>
        <position position="132"/>
    </location>
    <ligand>
        <name>GTP</name>
        <dbReference type="ChEBI" id="CHEBI:37565"/>
    </ligand>
</feature>
<feature type="binding site" evidence="3">
    <location>
        <position position="28"/>
    </location>
    <ligand>
        <name>GDP</name>
        <dbReference type="ChEBI" id="CHEBI:58189"/>
    </ligand>
</feature>
<proteinExistence type="evidence at protein level"/>
<reference evidence="2 3" key="2">
    <citation type="journal article" date="2025" name="Nat. Microbiol.">
        <title>The Asgard archaeal origins of Arf family GTPases involved in eukaryotic organelle dynamics.</title>
        <authorList>
            <person name="Vargova R."/>
            <person name="Chevreau R."/>
            <person name="Alves M."/>
            <person name="Courbin C."/>
            <person name="Terry K."/>
            <person name="Legrand P."/>
            <person name="Elias M."/>
            <person name="Menetrey J."/>
            <person name="Dacks J.B."/>
            <person name="Jackson C.L."/>
        </authorList>
    </citation>
    <scope>X-RAY CRYSTALLOGRAPHY (1.80 ANGSTROMS) OF 15-184 IN COMPLEX WITH GDP; GTP AND MG(2+)</scope>
</reference>
<gene>
    <name evidence="1" type="primary">mglA_2</name>
    <name evidence="1" type="ORF">HeimC3_27100</name>
</gene>
<feature type="binding site" evidence="2">
    <location>
        <position position="31"/>
    </location>
    <ligand>
        <name>GTP</name>
        <dbReference type="ChEBI" id="CHEBI:37565"/>
    </ligand>
</feature>
<dbReference type="EMBL" id="MDVS01000046">
    <property type="protein sequence ID" value="OLS23013.1"/>
    <property type="molecule type" value="Genomic_DNA"/>
</dbReference>
<comment type="caution">
    <text evidence="1">The sequence shown here is derived from an EMBL/GenBank/DDBJ whole genome shotgun (WGS) entry which is preliminary data.</text>
</comment>
<name>A0ACD6BA24_9ARCH</name>
<accession>A0ACD6BA24</accession>
<feature type="binding site" evidence="2">
    <location>
        <position position="129"/>
    </location>
    <ligand>
        <name>GTP</name>
        <dbReference type="ChEBI" id="CHEBI:37565"/>
    </ligand>
</feature>
<keyword evidence="2" id="KW-0547">Nucleotide-binding</keyword>
<keyword evidence="2 3" id="KW-0002">3D-structure</keyword>